<name>A0ACA9M742_9GLOM</name>
<accession>A0ACA9M742</accession>
<dbReference type="EMBL" id="CAJVPT010010530">
    <property type="protein sequence ID" value="CAG8571227.1"/>
    <property type="molecule type" value="Genomic_DNA"/>
</dbReference>
<gene>
    <name evidence="1" type="ORF">ACOLOM_LOCUS5614</name>
</gene>
<protein>
    <submittedName>
        <fullName evidence="1">12176_t:CDS:1</fullName>
    </submittedName>
</protein>
<keyword evidence="2" id="KW-1185">Reference proteome</keyword>
<evidence type="ECO:0000313" key="2">
    <source>
        <dbReference type="Proteomes" id="UP000789525"/>
    </source>
</evidence>
<dbReference type="Proteomes" id="UP000789525">
    <property type="component" value="Unassembled WGS sequence"/>
</dbReference>
<organism evidence="1 2">
    <name type="scientific">Acaulospora colombiana</name>
    <dbReference type="NCBI Taxonomy" id="27376"/>
    <lineage>
        <taxon>Eukaryota</taxon>
        <taxon>Fungi</taxon>
        <taxon>Fungi incertae sedis</taxon>
        <taxon>Mucoromycota</taxon>
        <taxon>Glomeromycotina</taxon>
        <taxon>Glomeromycetes</taxon>
        <taxon>Diversisporales</taxon>
        <taxon>Acaulosporaceae</taxon>
        <taxon>Acaulospora</taxon>
    </lineage>
</organism>
<proteinExistence type="predicted"/>
<reference evidence="1" key="1">
    <citation type="submission" date="2021-06" db="EMBL/GenBank/DDBJ databases">
        <authorList>
            <person name="Kallberg Y."/>
            <person name="Tangrot J."/>
            <person name="Rosling A."/>
        </authorList>
    </citation>
    <scope>NUCLEOTIDE SEQUENCE</scope>
    <source>
        <strain evidence="1">CL356</strain>
    </source>
</reference>
<sequence length="276" mass="30307">MDRLEALGSQLSKITMYDIKQAYAQAKNMVLNVTEMEAKVHEATNDDPWGASSTLMGEIAQGQHFNEIMPAIYSRFMDKEAREWRQIYKALQLLEYIIKHGSERVVDDARSHLSTLKMLRNFHYIDERGKDQGINVRNRAKEIAELLGDLDKVRAERRKAKQNRNKYTGTGNDPTSFGSGGDYSSGGGGGGGGGFSDSTSRQQFEEYDAGDWEERPARTSTSSHTRSSSNPPRGSTTATKTSTAATSSPAKPAVPAKDKAKEVDLLGFGFDDAPAA</sequence>
<evidence type="ECO:0000313" key="1">
    <source>
        <dbReference type="EMBL" id="CAG8571227.1"/>
    </source>
</evidence>
<comment type="caution">
    <text evidence="1">The sequence shown here is derived from an EMBL/GenBank/DDBJ whole genome shotgun (WGS) entry which is preliminary data.</text>
</comment>
<feature type="non-terminal residue" evidence="1">
    <location>
        <position position="276"/>
    </location>
</feature>